<dbReference type="OrthoDB" id="155383at2"/>
<dbReference type="Pfam" id="PF00069">
    <property type="entry name" value="Pkinase"/>
    <property type="match status" value="1"/>
</dbReference>
<evidence type="ECO:0000256" key="4">
    <source>
        <dbReference type="ARBA" id="ARBA00022840"/>
    </source>
</evidence>
<evidence type="ECO:0000313" key="6">
    <source>
        <dbReference type="EMBL" id="TDD74255.1"/>
    </source>
</evidence>
<sequence length="420" mass="44151">MGEVFLGRTPAGRAVAVKVVRRALADDAAFRERFKREVAAARSVGGAFTAPVIDADPDAAEPWLATEYLPGLSLQETVAAHGPMPADAVLALAAGLAEALASVHRAGVVHRDLKPSNVILAPDGPRVIDFGIAHAAEAARVTRTGQVVGTPGFMPPEQAAGQETGPAGDVFALGATLVYAATGNSPYGRAAPQVQIYRNVREEPRLDQIEDARLRALVADCMQRDPAVRPDPGQLLRRLAAPPDGTGWLPETVAADIAGRAEDTKALLRRRRRAPVVALAAAGLVLLAAAGTLAQHFLAGDESGCDSRCHREYDSERAFAAEWDKRLLPLADCSTSVGSCPNPLGIAAQLRTAIEQRPDAARYKKVLDEVPHLSRAADQYSTCFAGASLSCNLAVGDIHASSSNVLGLLHDVPTRTFTGS</sequence>
<dbReference type="InterPro" id="IPR011009">
    <property type="entry name" value="Kinase-like_dom_sf"/>
</dbReference>
<evidence type="ECO:0000256" key="3">
    <source>
        <dbReference type="ARBA" id="ARBA00022777"/>
    </source>
</evidence>
<dbReference type="InterPro" id="IPR000719">
    <property type="entry name" value="Prot_kinase_dom"/>
</dbReference>
<dbReference type="SUPFAM" id="SSF56112">
    <property type="entry name" value="Protein kinase-like (PK-like)"/>
    <property type="match status" value="1"/>
</dbReference>
<dbReference type="PROSITE" id="PS00108">
    <property type="entry name" value="PROTEIN_KINASE_ST"/>
    <property type="match status" value="1"/>
</dbReference>
<protein>
    <submittedName>
        <fullName evidence="6">Serine/threonine protein kinase</fullName>
    </submittedName>
</protein>
<dbReference type="GO" id="GO:0005524">
    <property type="term" value="F:ATP binding"/>
    <property type="evidence" value="ECO:0007669"/>
    <property type="project" value="UniProtKB-KW"/>
</dbReference>
<dbReference type="PANTHER" id="PTHR43289:SF34">
    <property type="entry name" value="SERINE_THREONINE-PROTEIN KINASE YBDM-RELATED"/>
    <property type="match status" value="1"/>
</dbReference>
<evidence type="ECO:0000256" key="2">
    <source>
        <dbReference type="ARBA" id="ARBA00022741"/>
    </source>
</evidence>
<dbReference type="PANTHER" id="PTHR43289">
    <property type="entry name" value="MITOGEN-ACTIVATED PROTEIN KINASE KINASE KINASE 20-RELATED"/>
    <property type="match status" value="1"/>
</dbReference>
<dbReference type="PROSITE" id="PS50011">
    <property type="entry name" value="PROTEIN_KINASE_DOM"/>
    <property type="match status" value="1"/>
</dbReference>
<reference evidence="6 7" key="1">
    <citation type="submission" date="2019-03" db="EMBL/GenBank/DDBJ databases">
        <title>Draft genome sequences of novel Actinobacteria.</title>
        <authorList>
            <person name="Sahin N."/>
            <person name="Ay H."/>
            <person name="Saygin H."/>
        </authorList>
    </citation>
    <scope>NUCLEOTIDE SEQUENCE [LARGE SCALE GENOMIC DNA]</scope>
    <source>
        <strain evidence="6 7">DSM 45941</strain>
    </source>
</reference>
<accession>A0A4R5AQ18</accession>
<dbReference type="AlphaFoldDB" id="A0A4R5AQ18"/>
<keyword evidence="4" id="KW-0067">ATP-binding</keyword>
<dbReference type="SMART" id="SM00220">
    <property type="entry name" value="S_TKc"/>
    <property type="match status" value="1"/>
</dbReference>
<comment type="caution">
    <text evidence="6">The sequence shown here is derived from an EMBL/GenBank/DDBJ whole genome shotgun (WGS) entry which is preliminary data.</text>
</comment>
<name>A0A4R5AQ18_9ACTN</name>
<keyword evidence="1" id="KW-0808">Transferase</keyword>
<keyword evidence="2" id="KW-0547">Nucleotide-binding</keyword>
<evidence type="ECO:0000313" key="7">
    <source>
        <dbReference type="Proteomes" id="UP000295578"/>
    </source>
</evidence>
<feature type="domain" description="Protein kinase" evidence="5">
    <location>
        <begin position="1"/>
        <end position="249"/>
    </location>
</feature>
<dbReference type="Proteomes" id="UP000295578">
    <property type="component" value="Unassembled WGS sequence"/>
</dbReference>
<dbReference type="Gene3D" id="1.10.510.10">
    <property type="entry name" value="Transferase(Phosphotransferase) domain 1"/>
    <property type="match status" value="1"/>
</dbReference>
<dbReference type="InterPro" id="IPR008271">
    <property type="entry name" value="Ser/Thr_kinase_AS"/>
</dbReference>
<keyword evidence="7" id="KW-1185">Reference proteome</keyword>
<dbReference type="CDD" id="cd14014">
    <property type="entry name" value="STKc_PknB_like"/>
    <property type="match status" value="1"/>
</dbReference>
<dbReference type="Gene3D" id="3.30.200.20">
    <property type="entry name" value="Phosphorylase Kinase, domain 1"/>
    <property type="match status" value="1"/>
</dbReference>
<keyword evidence="6" id="KW-0723">Serine/threonine-protein kinase</keyword>
<proteinExistence type="predicted"/>
<evidence type="ECO:0000259" key="5">
    <source>
        <dbReference type="PROSITE" id="PS50011"/>
    </source>
</evidence>
<organism evidence="6 7">
    <name type="scientific">Actinomadura darangshiensis</name>
    <dbReference type="NCBI Taxonomy" id="705336"/>
    <lineage>
        <taxon>Bacteria</taxon>
        <taxon>Bacillati</taxon>
        <taxon>Actinomycetota</taxon>
        <taxon>Actinomycetes</taxon>
        <taxon>Streptosporangiales</taxon>
        <taxon>Thermomonosporaceae</taxon>
        <taxon>Actinomadura</taxon>
    </lineage>
</organism>
<keyword evidence="3 6" id="KW-0418">Kinase</keyword>
<gene>
    <name evidence="6" type="ORF">E1293_29780</name>
</gene>
<evidence type="ECO:0000256" key="1">
    <source>
        <dbReference type="ARBA" id="ARBA00022679"/>
    </source>
</evidence>
<dbReference type="EMBL" id="SMKY01000171">
    <property type="protein sequence ID" value="TDD74255.1"/>
    <property type="molecule type" value="Genomic_DNA"/>
</dbReference>
<dbReference type="GO" id="GO:0004674">
    <property type="term" value="F:protein serine/threonine kinase activity"/>
    <property type="evidence" value="ECO:0007669"/>
    <property type="project" value="UniProtKB-KW"/>
</dbReference>